<protein>
    <submittedName>
        <fullName evidence="1">Uncharacterized protein</fullName>
    </submittedName>
</protein>
<reference evidence="1" key="1">
    <citation type="submission" date="2019-08" db="EMBL/GenBank/DDBJ databases">
        <authorList>
            <person name="Kucharzyk K."/>
            <person name="Murdoch R.W."/>
            <person name="Higgins S."/>
            <person name="Loffler F."/>
        </authorList>
    </citation>
    <scope>NUCLEOTIDE SEQUENCE</scope>
</reference>
<organism evidence="1">
    <name type="scientific">bioreactor metagenome</name>
    <dbReference type="NCBI Taxonomy" id="1076179"/>
    <lineage>
        <taxon>unclassified sequences</taxon>
        <taxon>metagenomes</taxon>
        <taxon>ecological metagenomes</taxon>
    </lineage>
</organism>
<proteinExistence type="predicted"/>
<comment type="caution">
    <text evidence="1">The sequence shown here is derived from an EMBL/GenBank/DDBJ whole genome shotgun (WGS) entry which is preliminary data.</text>
</comment>
<gene>
    <name evidence="1" type="ORF">SDC9_151255</name>
</gene>
<name>A0A645ES53_9ZZZZ</name>
<sequence length="169" mass="18917">MTCRPRGGGQMPLLMRKSEKRDAERRRQIPARAFSCEETRHIRARDLARPRACRHGDNASKIFSAEQRLHNFRKPLHMKKQSVALPQTESALRHVENAACVPPCFTVEHRGRRGIIACVKSEDKTFHLHSARSNAPNMPLTKEATSGSSYFFASSTASFIAAPFGMSGI</sequence>
<evidence type="ECO:0000313" key="1">
    <source>
        <dbReference type="EMBL" id="MPN04019.1"/>
    </source>
</evidence>
<dbReference type="AlphaFoldDB" id="A0A645ES53"/>
<dbReference type="EMBL" id="VSSQ01049944">
    <property type="protein sequence ID" value="MPN04019.1"/>
    <property type="molecule type" value="Genomic_DNA"/>
</dbReference>
<accession>A0A645ES53</accession>